<dbReference type="InterPro" id="IPR026444">
    <property type="entry name" value="Secre_tail"/>
</dbReference>
<accession>A0A2I0R0V5</accession>
<dbReference type="Proteomes" id="UP000236654">
    <property type="component" value="Unassembled WGS sequence"/>
</dbReference>
<evidence type="ECO:0000313" key="2">
    <source>
        <dbReference type="EMBL" id="PKR80222.1"/>
    </source>
</evidence>
<proteinExistence type="predicted"/>
<dbReference type="InterPro" id="IPR038653">
    <property type="entry name" value="Put_CMD_sf"/>
</dbReference>
<reference evidence="2 3" key="1">
    <citation type="submission" date="2017-12" db="EMBL/GenBank/DDBJ databases">
        <title>The draft genome sequence of Brumimicrobium saltpan LHR20.</title>
        <authorList>
            <person name="Do Z.-J."/>
            <person name="Luo H.-R."/>
        </authorList>
    </citation>
    <scope>NUCLEOTIDE SEQUENCE [LARGE SCALE GENOMIC DNA]</scope>
    <source>
        <strain evidence="2 3">LHR20</strain>
    </source>
</reference>
<evidence type="ECO:0000313" key="3">
    <source>
        <dbReference type="Proteomes" id="UP000236654"/>
    </source>
</evidence>
<keyword evidence="1" id="KW-0732">Signal</keyword>
<keyword evidence="3" id="KW-1185">Reference proteome</keyword>
<dbReference type="EMBL" id="PJNI01000012">
    <property type="protein sequence ID" value="PKR80222.1"/>
    <property type="molecule type" value="Genomic_DNA"/>
</dbReference>
<dbReference type="OrthoDB" id="1466621at2"/>
<dbReference type="Gene3D" id="2.60.120.890">
    <property type="entry name" value="BT2081, beta-jelly-roll domain"/>
    <property type="match status" value="1"/>
</dbReference>
<gene>
    <name evidence="2" type="ORF">CW751_11205</name>
</gene>
<comment type="caution">
    <text evidence="2">The sequence shown here is derived from an EMBL/GenBank/DDBJ whole genome shotgun (WGS) entry which is preliminary data.</text>
</comment>
<dbReference type="NCBIfam" id="TIGR04183">
    <property type="entry name" value="Por_Secre_tail"/>
    <property type="match status" value="1"/>
</dbReference>
<dbReference type="RefSeq" id="WP_101335124.1">
    <property type="nucleotide sequence ID" value="NZ_PJNI01000012.1"/>
</dbReference>
<protein>
    <submittedName>
        <fullName evidence="2">Uncharacterized protein</fullName>
    </submittedName>
</protein>
<dbReference type="AlphaFoldDB" id="A0A2I0R0V5"/>
<name>A0A2I0R0V5_9FLAO</name>
<organism evidence="2 3">
    <name type="scientific">Brumimicrobium salinarum</name>
    <dbReference type="NCBI Taxonomy" id="2058658"/>
    <lineage>
        <taxon>Bacteria</taxon>
        <taxon>Pseudomonadati</taxon>
        <taxon>Bacteroidota</taxon>
        <taxon>Flavobacteriia</taxon>
        <taxon>Flavobacteriales</taxon>
        <taxon>Crocinitomicaceae</taxon>
        <taxon>Brumimicrobium</taxon>
    </lineage>
</organism>
<sequence length="322" mass="35557">MKQSIFIFITSLLATYSFTQQQLQNPGFEDWENLGTATAEPTNWSSLKTGDALASAAPEVLSQVSGRNGGFAAQLKVIDFGFPFPTANGIMTNGRIHADLDPENGYVYTIASDQKWHTSFTSRPDSIAGWYKYAPQSGDQGKIEIILHTGPNARLPRTAGATANEIGNARFDFTTTQTDWTRFSTPFRYYTQDAPEYVLTTITAGDSTLSENDTKLIIDDLELIYNPTLPGDTIPPSDTSDPSAGLPNYNLNNVSINGSHGYLYFDQALGTNSRYSVADLTGKIVQAGNTQSKVLFRHEEGIYFIYVTTENNSFRRKLYITQ</sequence>
<evidence type="ECO:0000256" key="1">
    <source>
        <dbReference type="ARBA" id="ARBA00022729"/>
    </source>
</evidence>